<sequence length="523" mass="57433">MVSQDIEPSPLGGAIITTMKDRLIIDDSQDCEPMPVLCLLSNSLQLSLFHIINLQGGYPNLITEAKELTLDGERTLVPTVGQAESTSTTATLGGKPKLSSKPSLLVTTSTPRSGLQPRPINANESLMVSPLQPRIDNQPKKEAPLSQKALISSFTNLAPKATTPPVGKSPSVVESKQETRGLKILSRTDSLNVGKGIPQPEKSVPPVESLKHNVKPAFTGATNIKGISSTINPAEVGLKRTPVLNKARERMSSYSGPEGDSLADSLFNEVNDFENEMKNFFSDFKMTDSEISSLGGAEEKIALKQGIESLSLFRNEIAKTTLEQHEEINATRTLCVESYAALQHAQTRDQRAKNPSYRDALVSRPLDLSDQRKMKEIRFLHQYVRDAILEVDVALNDQWRKSREKSSSSAKKTERRIEMDERNSIMKAITNQTTILHQQELQITLLGQQMDNLRLLNTVCTNYSPMGKTRSTTAGDGDLPTMANSLIRNQDSPGGDPNLTPIAPKISPKKMSQLSHLLSSRKT</sequence>
<reference evidence="2" key="2">
    <citation type="submission" date="2025-08" db="UniProtKB">
        <authorList>
            <consortium name="Ensembl"/>
        </authorList>
    </citation>
    <scope>IDENTIFICATION</scope>
</reference>
<dbReference type="STRING" id="7719.ENSCINP00000006931"/>
<proteinExistence type="predicted"/>
<reference evidence="2" key="3">
    <citation type="submission" date="2025-09" db="UniProtKB">
        <authorList>
            <consortium name="Ensembl"/>
        </authorList>
    </citation>
    <scope>IDENTIFICATION</scope>
</reference>
<feature type="region of interest" description="Disordered" evidence="1">
    <location>
        <begin position="468"/>
        <end position="523"/>
    </location>
</feature>
<dbReference type="HOGENOM" id="CLU_521362_0_0_1"/>
<evidence type="ECO:0000313" key="3">
    <source>
        <dbReference type="Proteomes" id="UP000008144"/>
    </source>
</evidence>
<keyword evidence="3" id="KW-1185">Reference proteome</keyword>
<dbReference type="Ensembl" id="ENSCINT00000006931.3">
    <property type="protein sequence ID" value="ENSCINP00000006931.3"/>
    <property type="gene ID" value="ENSCING00000003385.3"/>
</dbReference>
<dbReference type="Proteomes" id="UP000008144">
    <property type="component" value="Unassembled WGS sequence"/>
</dbReference>
<protein>
    <submittedName>
        <fullName evidence="2">Uncharacterized protein</fullName>
    </submittedName>
</protein>
<feature type="compositionally biased region" description="Polar residues" evidence="1">
    <location>
        <begin position="482"/>
        <end position="492"/>
    </location>
</feature>
<evidence type="ECO:0000313" key="2">
    <source>
        <dbReference type="Ensembl" id="ENSCINP00000006931.3"/>
    </source>
</evidence>
<reference evidence="3" key="1">
    <citation type="journal article" date="2002" name="Science">
        <title>The draft genome of Ciona intestinalis: insights into chordate and vertebrate origins.</title>
        <authorList>
            <person name="Dehal P."/>
            <person name="Satou Y."/>
            <person name="Campbell R.K."/>
            <person name="Chapman J."/>
            <person name="Degnan B."/>
            <person name="De Tomaso A."/>
            <person name="Davidson B."/>
            <person name="Di Gregorio A."/>
            <person name="Gelpke M."/>
            <person name="Goodstein D.M."/>
            <person name="Harafuji N."/>
            <person name="Hastings K.E."/>
            <person name="Ho I."/>
            <person name="Hotta K."/>
            <person name="Huang W."/>
            <person name="Kawashima T."/>
            <person name="Lemaire P."/>
            <person name="Martinez D."/>
            <person name="Meinertzhagen I.A."/>
            <person name="Necula S."/>
            <person name="Nonaka M."/>
            <person name="Putnam N."/>
            <person name="Rash S."/>
            <person name="Saiga H."/>
            <person name="Satake M."/>
            <person name="Terry A."/>
            <person name="Yamada L."/>
            <person name="Wang H.G."/>
            <person name="Awazu S."/>
            <person name="Azumi K."/>
            <person name="Boore J."/>
            <person name="Branno M."/>
            <person name="Chin-Bow S."/>
            <person name="DeSantis R."/>
            <person name="Doyle S."/>
            <person name="Francino P."/>
            <person name="Keys D.N."/>
            <person name="Haga S."/>
            <person name="Hayashi H."/>
            <person name="Hino K."/>
            <person name="Imai K.S."/>
            <person name="Inaba K."/>
            <person name="Kano S."/>
            <person name="Kobayashi K."/>
            <person name="Kobayashi M."/>
            <person name="Lee B.I."/>
            <person name="Makabe K.W."/>
            <person name="Manohar C."/>
            <person name="Matassi G."/>
            <person name="Medina M."/>
            <person name="Mochizuki Y."/>
            <person name="Mount S."/>
            <person name="Morishita T."/>
            <person name="Miura S."/>
            <person name="Nakayama A."/>
            <person name="Nishizaka S."/>
            <person name="Nomoto H."/>
            <person name="Ohta F."/>
            <person name="Oishi K."/>
            <person name="Rigoutsos I."/>
            <person name="Sano M."/>
            <person name="Sasaki A."/>
            <person name="Sasakura Y."/>
            <person name="Shoguchi E."/>
            <person name="Shin-i T."/>
            <person name="Spagnuolo A."/>
            <person name="Stainier D."/>
            <person name="Suzuki M.M."/>
            <person name="Tassy O."/>
            <person name="Takatori N."/>
            <person name="Tokuoka M."/>
            <person name="Yagi K."/>
            <person name="Yoshizaki F."/>
            <person name="Wada S."/>
            <person name="Zhang C."/>
            <person name="Hyatt P.D."/>
            <person name="Larimer F."/>
            <person name="Detter C."/>
            <person name="Doggett N."/>
            <person name="Glavina T."/>
            <person name="Hawkins T."/>
            <person name="Richardson P."/>
            <person name="Lucas S."/>
            <person name="Kohara Y."/>
            <person name="Levine M."/>
            <person name="Satoh N."/>
            <person name="Rokhsar D.S."/>
        </authorList>
    </citation>
    <scope>NUCLEOTIDE SEQUENCE [LARGE SCALE GENOMIC DNA]</scope>
</reference>
<feature type="region of interest" description="Disordered" evidence="1">
    <location>
        <begin position="83"/>
        <end position="120"/>
    </location>
</feature>
<accession>F7A6B8</accession>
<name>F7A6B8_CIOIN</name>
<evidence type="ECO:0000256" key="1">
    <source>
        <dbReference type="SAM" id="MobiDB-lite"/>
    </source>
</evidence>
<dbReference type="OMA" id="QHEEINA"/>
<feature type="compositionally biased region" description="Polar residues" evidence="1">
    <location>
        <begin position="510"/>
        <end position="523"/>
    </location>
</feature>
<dbReference type="InParanoid" id="F7A6B8"/>
<organism evidence="2 3">
    <name type="scientific">Ciona intestinalis</name>
    <name type="common">Transparent sea squirt</name>
    <name type="synonym">Ascidia intestinalis</name>
    <dbReference type="NCBI Taxonomy" id="7719"/>
    <lineage>
        <taxon>Eukaryota</taxon>
        <taxon>Metazoa</taxon>
        <taxon>Chordata</taxon>
        <taxon>Tunicata</taxon>
        <taxon>Ascidiacea</taxon>
        <taxon>Phlebobranchia</taxon>
        <taxon>Cionidae</taxon>
        <taxon>Ciona</taxon>
    </lineage>
</organism>
<dbReference type="AlphaFoldDB" id="F7A6B8"/>
<feature type="compositionally biased region" description="Polar residues" evidence="1">
    <location>
        <begin position="100"/>
        <end position="113"/>
    </location>
</feature>